<comment type="function">
    <text evidence="10">Catalyzes the 1,3-allylic rearrangement of the homoallylic substrate isopentenyl (IPP) to its highly electrophilic allylic isomer, dimethylallyl diphosphate (DMAPP).</text>
</comment>
<keyword evidence="5 10" id="KW-0479">Metal-binding</keyword>
<feature type="binding site" evidence="10">
    <location>
        <position position="28"/>
    </location>
    <ligand>
        <name>Mn(2+)</name>
        <dbReference type="ChEBI" id="CHEBI:29035"/>
    </ligand>
</feature>
<dbReference type="Proteomes" id="UP000484076">
    <property type="component" value="Unassembled WGS sequence"/>
</dbReference>
<comment type="similarity">
    <text evidence="2 10">Belongs to the IPP isomerase type 1 family.</text>
</comment>
<dbReference type="PANTHER" id="PTHR10885">
    <property type="entry name" value="ISOPENTENYL-DIPHOSPHATE DELTA-ISOMERASE"/>
    <property type="match status" value="1"/>
</dbReference>
<dbReference type="PROSITE" id="PS51462">
    <property type="entry name" value="NUDIX"/>
    <property type="match status" value="1"/>
</dbReference>
<evidence type="ECO:0000313" key="13">
    <source>
        <dbReference type="EMBL" id="NUB43578.1"/>
    </source>
</evidence>
<evidence type="ECO:0000256" key="7">
    <source>
        <dbReference type="ARBA" id="ARBA00023211"/>
    </source>
</evidence>
<keyword evidence="7 10" id="KW-0464">Manganese</keyword>
<gene>
    <name evidence="10 13" type="primary">idi</name>
    <name evidence="13" type="ORF">GEU84_004210</name>
</gene>
<evidence type="ECO:0000256" key="10">
    <source>
        <dbReference type="HAMAP-Rule" id="MF_00202"/>
    </source>
</evidence>
<dbReference type="GO" id="GO:0005737">
    <property type="term" value="C:cytoplasm"/>
    <property type="evidence" value="ECO:0007669"/>
    <property type="project" value="UniProtKB-SubCell"/>
</dbReference>
<dbReference type="InterPro" id="IPR056375">
    <property type="entry name" value="Idi_bact"/>
</dbReference>
<evidence type="ECO:0000256" key="4">
    <source>
        <dbReference type="ARBA" id="ARBA00022490"/>
    </source>
</evidence>
<feature type="binding site" evidence="10">
    <location>
        <position position="22"/>
    </location>
    <ligand>
        <name>Mn(2+)</name>
        <dbReference type="ChEBI" id="CHEBI:29035"/>
    </ligand>
</feature>
<dbReference type="InterPro" id="IPR000086">
    <property type="entry name" value="NUDIX_hydrolase_dom"/>
</dbReference>
<comment type="pathway">
    <text evidence="1 10">Isoprenoid biosynthesis; dimethylallyl diphosphate biosynthesis; dimethylallyl diphosphate from isopentenyl diphosphate: step 1/1.</text>
</comment>
<dbReference type="NCBIfam" id="TIGR02150">
    <property type="entry name" value="IPP_isom_1"/>
    <property type="match status" value="1"/>
</dbReference>
<sequence length="178" mass="20005">MAEMVPAWVDGRLQPVEKLAVHQRGLRHLAVSVFVMAGPLVLIQRRAAGKYHTPGLWANTCCTHPRWGEDTAACAQRRLREELGITGLTPAFADRVEYRADVGGGLTEHEVVDIFLAQTTTALPLAPDPAEVWETRWIDLYDLAAEVQRNPARFTPWLRIYLAEHMDRIFGVGLRLAR</sequence>
<feature type="binding site" evidence="10">
    <location>
        <position position="108"/>
    </location>
    <ligand>
        <name>Mn(2+)</name>
        <dbReference type="ChEBI" id="CHEBI:29035"/>
    </ligand>
</feature>
<comment type="catalytic activity">
    <reaction evidence="10">
        <text>isopentenyl diphosphate = dimethylallyl diphosphate</text>
        <dbReference type="Rhea" id="RHEA:23284"/>
        <dbReference type="ChEBI" id="CHEBI:57623"/>
        <dbReference type="ChEBI" id="CHEBI:128769"/>
        <dbReference type="EC" id="5.3.3.2"/>
    </reaction>
</comment>
<dbReference type="GO" id="GO:0004452">
    <property type="term" value="F:isopentenyl-diphosphate delta-isomerase activity"/>
    <property type="evidence" value="ECO:0007669"/>
    <property type="project" value="UniProtKB-UniRule"/>
</dbReference>
<evidence type="ECO:0000259" key="12">
    <source>
        <dbReference type="PROSITE" id="PS51462"/>
    </source>
</evidence>
<name>A0A8X8GSL9_9RHOB</name>
<evidence type="ECO:0000256" key="11">
    <source>
        <dbReference type="PIRSR" id="PIRSR018427-1"/>
    </source>
</evidence>
<dbReference type="AlphaFoldDB" id="A0A8X8GSL9"/>
<dbReference type="NCBIfam" id="NF002995">
    <property type="entry name" value="PRK03759.1"/>
    <property type="match status" value="1"/>
</dbReference>
<keyword evidence="9 10" id="KW-0413">Isomerase</keyword>
<evidence type="ECO:0000256" key="2">
    <source>
        <dbReference type="ARBA" id="ARBA00007579"/>
    </source>
</evidence>
<evidence type="ECO:0000256" key="8">
    <source>
        <dbReference type="ARBA" id="ARBA00023229"/>
    </source>
</evidence>
<accession>A0A8X8GSL9</accession>
<evidence type="ECO:0000256" key="3">
    <source>
        <dbReference type="ARBA" id="ARBA00012057"/>
    </source>
</evidence>
<comment type="caution">
    <text evidence="13">The sequence shown here is derived from an EMBL/GenBank/DDBJ whole genome shotgun (WGS) entry which is preliminary data.</text>
</comment>
<keyword evidence="4 10" id="KW-0963">Cytoplasm</keyword>
<feature type="binding site" evidence="10">
    <location>
        <position position="110"/>
    </location>
    <ligand>
        <name>Mn(2+)</name>
        <dbReference type="ChEBI" id="CHEBI:29035"/>
    </ligand>
</feature>
<dbReference type="SUPFAM" id="SSF55811">
    <property type="entry name" value="Nudix"/>
    <property type="match status" value="1"/>
</dbReference>
<dbReference type="Gene3D" id="3.90.79.10">
    <property type="entry name" value="Nucleoside Triphosphate Pyrophosphohydrolase"/>
    <property type="match status" value="1"/>
</dbReference>
<reference evidence="13" key="1">
    <citation type="submission" date="2020-05" db="EMBL/GenBank/DDBJ databases">
        <title>Fertoebacter nigrum gen. nov., sp. nov., a new member of the family Rhodobacteraceae.</title>
        <authorList>
            <person name="Szuroczki S."/>
            <person name="Abbaszade G."/>
            <person name="Buni D."/>
            <person name="Schumann P."/>
            <person name="Toth E."/>
        </authorList>
    </citation>
    <scope>NUCLEOTIDE SEQUENCE</scope>
    <source>
        <strain evidence="13">RG-N-1a</strain>
    </source>
</reference>
<comment type="cofactor">
    <cofactor evidence="10">
        <name>Mg(2+)</name>
        <dbReference type="ChEBI" id="CHEBI:18420"/>
    </cofactor>
    <text evidence="10">Binds 1 Mg(2+) ion per subunit. The magnesium ion binds only when substrate is bound.</text>
</comment>
<feature type="domain" description="Nudix hydrolase" evidence="12">
    <location>
        <begin position="26"/>
        <end position="160"/>
    </location>
</feature>
<keyword evidence="6 10" id="KW-0460">Magnesium</keyword>
<dbReference type="EC" id="5.3.3.2" evidence="3 10"/>
<dbReference type="PANTHER" id="PTHR10885:SF0">
    <property type="entry name" value="ISOPENTENYL-DIPHOSPHATE DELTA-ISOMERASE"/>
    <property type="match status" value="1"/>
</dbReference>
<comment type="cofactor">
    <cofactor evidence="10">
        <name>Mn(2+)</name>
        <dbReference type="ChEBI" id="CHEBI:29035"/>
    </cofactor>
    <text evidence="10">Binds 1 Mn(2+) ion per subunit.</text>
</comment>
<evidence type="ECO:0000313" key="14">
    <source>
        <dbReference type="Proteomes" id="UP000484076"/>
    </source>
</evidence>
<feature type="binding site" evidence="10">
    <location>
        <position position="64"/>
    </location>
    <ligand>
        <name>Mn(2+)</name>
        <dbReference type="ChEBI" id="CHEBI:29035"/>
    </ligand>
</feature>
<comment type="subcellular location">
    <subcellularLocation>
        <location evidence="10">Cytoplasm</location>
    </subcellularLocation>
</comment>
<dbReference type="InterPro" id="IPR015797">
    <property type="entry name" value="NUDIX_hydrolase-like_dom_sf"/>
</dbReference>
<evidence type="ECO:0000256" key="9">
    <source>
        <dbReference type="ARBA" id="ARBA00023235"/>
    </source>
</evidence>
<dbReference type="Pfam" id="PF00293">
    <property type="entry name" value="NUDIX"/>
    <property type="match status" value="1"/>
</dbReference>
<dbReference type="PIRSF" id="PIRSF018427">
    <property type="entry name" value="Isopntndiph_ism"/>
    <property type="match status" value="1"/>
</dbReference>
<protein>
    <recommendedName>
        <fullName evidence="3 10">Isopentenyl-diphosphate Delta-isomerase</fullName>
        <shortName evidence="10">IPP isomerase</shortName>
        <ecNumber evidence="3 10">5.3.3.2</ecNumber>
    </recommendedName>
    <alternativeName>
        <fullName evidence="10">IPP:DMAPP isomerase</fullName>
    </alternativeName>
    <alternativeName>
        <fullName evidence="10">Isopentenyl pyrophosphate isomerase</fullName>
    </alternativeName>
</protein>
<evidence type="ECO:0000256" key="6">
    <source>
        <dbReference type="ARBA" id="ARBA00022842"/>
    </source>
</evidence>
<dbReference type="CDD" id="cd02885">
    <property type="entry name" value="NUDIX_IPP_Isomerase"/>
    <property type="match status" value="1"/>
</dbReference>
<dbReference type="GO" id="GO:0046872">
    <property type="term" value="F:metal ion binding"/>
    <property type="evidence" value="ECO:0007669"/>
    <property type="project" value="UniProtKB-KW"/>
</dbReference>
<feature type="active site" evidence="10 11">
    <location>
        <position position="110"/>
    </location>
</feature>
<feature type="active site" evidence="10 11">
    <location>
        <position position="62"/>
    </location>
</feature>
<dbReference type="GO" id="GO:0009240">
    <property type="term" value="P:isopentenyl diphosphate biosynthetic process"/>
    <property type="evidence" value="ECO:0007669"/>
    <property type="project" value="TreeGrafter"/>
</dbReference>
<dbReference type="HAMAP" id="MF_00202">
    <property type="entry name" value="Idi"/>
    <property type="match status" value="1"/>
</dbReference>
<dbReference type="EMBL" id="WHUT02000002">
    <property type="protein sequence ID" value="NUB43578.1"/>
    <property type="molecule type" value="Genomic_DNA"/>
</dbReference>
<evidence type="ECO:0000256" key="5">
    <source>
        <dbReference type="ARBA" id="ARBA00022723"/>
    </source>
</evidence>
<feature type="binding site" evidence="10">
    <location>
        <position position="82"/>
    </location>
    <ligand>
        <name>Mg(2+)</name>
        <dbReference type="ChEBI" id="CHEBI:18420"/>
    </ligand>
</feature>
<dbReference type="GO" id="GO:0050992">
    <property type="term" value="P:dimethylallyl diphosphate biosynthetic process"/>
    <property type="evidence" value="ECO:0007669"/>
    <property type="project" value="UniProtKB-UniRule"/>
</dbReference>
<keyword evidence="14" id="KW-1185">Reference proteome</keyword>
<dbReference type="InterPro" id="IPR011876">
    <property type="entry name" value="IsopentenylPP_isomerase_typ1"/>
</dbReference>
<organism evidence="13 14">
    <name type="scientific">Fertoeibacter niger</name>
    <dbReference type="NCBI Taxonomy" id="2656921"/>
    <lineage>
        <taxon>Bacteria</taxon>
        <taxon>Pseudomonadati</taxon>
        <taxon>Pseudomonadota</taxon>
        <taxon>Alphaproteobacteria</taxon>
        <taxon>Rhodobacterales</taxon>
        <taxon>Paracoccaceae</taxon>
        <taxon>Fertoeibacter</taxon>
    </lineage>
</organism>
<keyword evidence="8 10" id="KW-0414">Isoprene biosynthesis</keyword>
<evidence type="ECO:0000256" key="1">
    <source>
        <dbReference type="ARBA" id="ARBA00004826"/>
    </source>
</evidence>
<proteinExistence type="inferred from homology"/>
<dbReference type="RefSeq" id="WP_152824517.1">
    <property type="nucleotide sequence ID" value="NZ_WHUT02000002.1"/>
</dbReference>